<proteinExistence type="predicted"/>
<gene>
    <name evidence="3" type="ORF">AK812_SmicGene2935</name>
</gene>
<evidence type="ECO:0000313" key="4">
    <source>
        <dbReference type="Proteomes" id="UP000186817"/>
    </source>
</evidence>
<dbReference type="OrthoDB" id="435531at2759"/>
<keyword evidence="4" id="KW-1185">Reference proteome</keyword>
<sequence>MEASKKLSPLMKHGLLPPNWKLLVYRSVVQSILMYAMDSLLLTPAQLTKMVKSWGLPWKVFLRKKSRQDPEFTRYVHEAKKEASGVSMAKQHAKFSPYYLPAQGYMHPARQEFMEGSVQPELNLWWRDSPALTAAFRRRLGEAKSFEEAHADHREPNSFRYGQTFGGGGKNNVSPRKRGKTHRYRFQKVPCAMPIIHKLLEKSSDAELEKVRESTVTSFTTIGVVAALILTMEKTGKTVEQDASKWIDCSRVPCNEIHVTLSWLSLIGCAHAVMYTTCVLVWMAVVPEAATRDFFQTFPNVMVRATQSMMMGSICWAFDALWLTIIKHGSLLMLFLAVPGFVLFFHLMWSFVQMREFAWHWPKNGYRPLETEASADDARTGSLVQ</sequence>
<name>A0A1Q9F0A5_SYMMI</name>
<keyword evidence="2" id="KW-0472">Membrane</keyword>
<feature type="transmembrane region" description="Helical" evidence="2">
    <location>
        <begin position="305"/>
        <end position="324"/>
    </location>
</feature>
<feature type="region of interest" description="Disordered" evidence="1">
    <location>
        <begin position="157"/>
        <end position="179"/>
    </location>
</feature>
<keyword evidence="2" id="KW-0812">Transmembrane</keyword>
<comment type="caution">
    <text evidence="3">The sequence shown here is derived from an EMBL/GenBank/DDBJ whole genome shotgun (WGS) entry which is preliminary data.</text>
</comment>
<dbReference type="EMBL" id="LSRX01000033">
    <property type="protein sequence ID" value="OLQ13118.1"/>
    <property type="molecule type" value="Genomic_DNA"/>
</dbReference>
<organism evidence="3 4">
    <name type="scientific">Symbiodinium microadriaticum</name>
    <name type="common">Dinoflagellate</name>
    <name type="synonym">Zooxanthella microadriatica</name>
    <dbReference type="NCBI Taxonomy" id="2951"/>
    <lineage>
        <taxon>Eukaryota</taxon>
        <taxon>Sar</taxon>
        <taxon>Alveolata</taxon>
        <taxon>Dinophyceae</taxon>
        <taxon>Suessiales</taxon>
        <taxon>Symbiodiniaceae</taxon>
        <taxon>Symbiodinium</taxon>
    </lineage>
</organism>
<evidence type="ECO:0000256" key="2">
    <source>
        <dbReference type="SAM" id="Phobius"/>
    </source>
</evidence>
<dbReference type="AlphaFoldDB" id="A0A1Q9F0A5"/>
<evidence type="ECO:0000313" key="3">
    <source>
        <dbReference type="EMBL" id="OLQ13118.1"/>
    </source>
</evidence>
<evidence type="ECO:0000256" key="1">
    <source>
        <dbReference type="SAM" id="MobiDB-lite"/>
    </source>
</evidence>
<reference evidence="3 4" key="1">
    <citation type="submission" date="2016-02" db="EMBL/GenBank/DDBJ databases">
        <title>Genome analysis of coral dinoflagellate symbionts highlights evolutionary adaptations to a symbiotic lifestyle.</title>
        <authorList>
            <person name="Aranda M."/>
            <person name="Li Y."/>
            <person name="Liew Y.J."/>
            <person name="Baumgarten S."/>
            <person name="Simakov O."/>
            <person name="Wilson M."/>
            <person name="Piel J."/>
            <person name="Ashoor H."/>
            <person name="Bougouffa S."/>
            <person name="Bajic V.B."/>
            <person name="Ryu T."/>
            <person name="Ravasi T."/>
            <person name="Bayer T."/>
            <person name="Micklem G."/>
            <person name="Kim H."/>
            <person name="Bhak J."/>
            <person name="Lajeunesse T.C."/>
            <person name="Voolstra C.R."/>
        </authorList>
    </citation>
    <scope>NUCLEOTIDE SEQUENCE [LARGE SCALE GENOMIC DNA]</scope>
    <source>
        <strain evidence="3 4">CCMP2467</strain>
    </source>
</reference>
<dbReference type="Proteomes" id="UP000186817">
    <property type="component" value="Unassembled WGS sequence"/>
</dbReference>
<accession>A0A1Q9F0A5</accession>
<feature type="transmembrane region" description="Helical" evidence="2">
    <location>
        <begin position="331"/>
        <end position="352"/>
    </location>
</feature>
<feature type="transmembrane region" description="Helical" evidence="2">
    <location>
        <begin position="261"/>
        <end position="285"/>
    </location>
</feature>
<keyword evidence="2" id="KW-1133">Transmembrane helix</keyword>
<protein>
    <submittedName>
        <fullName evidence="3">Uncharacterized protein</fullName>
    </submittedName>
</protein>